<organism evidence="2 3">
    <name type="scientific">Brevundimonas phage vB_BgoS-Bajun</name>
    <dbReference type="NCBI Taxonomy" id="2948594"/>
    <lineage>
        <taxon>Viruses</taxon>
        <taxon>Duplodnaviria</taxon>
        <taxon>Heunggongvirae</taxon>
        <taxon>Uroviricota</taxon>
        <taxon>Caudoviricetes</taxon>
        <taxon>Dolichocephalovirinae</taxon>
    </lineage>
</organism>
<keyword evidence="1" id="KW-0472">Membrane</keyword>
<protein>
    <submittedName>
        <fullName evidence="2">Uncharacterized protein</fullName>
    </submittedName>
</protein>
<gene>
    <name evidence="2" type="ORF">BAJUN_00060</name>
</gene>
<feature type="transmembrane region" description="Helical" evidence="1">
    <location>
        <begin position="60"/>
        <end position="86"/>
    </location>
</feature>
<evidence type="ECO:0000256" key="1">
    <source>
        <dbReference type="SAM" id="Phobius"/>
    </source>
</evidence>
<keyword evidence="1" id="KW-1133">Transmembrane helix</keyword>
<reference evidence="2" key="1">
    <citation type="submission" date="2022-05" db="EMBL/GenBank/DDBJ databases">
        <authorList>
            <person name="Friedrich I."/>
            <person name="Poehlein A."/>
            <person name="Schneider D."/>
            <person name="Hertel R."/>
            <person name="Daniel R."/>
        </authorList>
    </citation>
    <scope>NUCLEOTIDE SEQUENCE</scope>
</reference>
<proteinExistence type="predicted"/>
<keyword evidence="3" id="KW-1185">Reference proteome</keyword>
<sequence>MGFLSWAVGVGVLLAVGLTIYCVIRCRELGWGGYVGSLFAEFCKGVVAFCTLGWQLIQIIFWLVVALVVGAIVFVAIPTALGGFVLRLLP</sequence>
<evidence type="ECO:0000313" key="3">
    <source>
        <dbReference type="Proteomes" id="UP001057427"/>
    </source>
</evidence>
<accession>A0A9E7N4A3</accession>
<dbReference type="Proteomes" id="UP001057427">
    <property type="component" value="Segment"/>
</dbReference>
<name>A0A9E7N4A3_9CAUD</name>
<feature type="transmembrane region" description="Helical" evidence="1">
    <location>
        <begin position="6"/>
        <end position="24"/>
    </location>
</feature>
<evidence type="ECO:0000313" key="2">
    <source>
        <dbReference type="EMBL" id="UTC29636.1"/>
    </source>
</evidence>
<feature type="transmembrane region" description="Helical" evidence="1">
    <location>
        <begin position="31"/>
        <end position="54"/>
    </location>
</feature>
<dbReference type="EMBL" id="ON529858">
    <property type="protein sequence ID" value="UTC29636.1"/>
    <property type="molecule type" value="Genomic_DNA"/>
</dbReference>
<keyword evidence="1" id="KW-0812">Transmembrane</keyword>